<reference evidence="2" key="1">
    <citation type="submission" date="2018-02" db="EMBL/GenBank/DDBJ databases">
        <authorList>
            <person name="Holder M.E."/>
            <person name="Ajami N.J."/>
            <person name="Petrosino J.F."/>
        </authorList>
    </citation>
    <scope>NUCLEOTIDE SEQUENCE [LARGE SCALE GENOMIC DNA]</scope>
    <source>
        <strain evidence="2">CCUG 47132</strain>
    </source>
</reference>
<dbReference type="KEGG" id="mdv:C5Q96_07975"/>
<dbReference type="RefSeq" id="WP_106057849.1">
    <property type="nucleotide sequence ID" value="NZ_CP027228.1"/>
</dbReference>
<dbReference type="Gene3D" id="1.10.287.1080">
    <property type="entry name" value="MazG-like"/>
    <property type="match status" value="1"/>
</dbReference>
<dbReference type="SUPFAM" id="SSF101386">
    <property type="entry name" value="all-alpha NTP pyrophosphatases"/>
    <property type="match status" value="1"/>
</dbReference>
<evidence type="ECO:0000313" key="2">
    <source>
        <dbReference type="Proteomes" id="UP000237883"/>
    </source>
</evidence>
<evidence type="ECO:0000313" key="1">
    <source>
        <dbReference type="EMBL" id="AVM48795.1"/>
    </source>
</evidence>
<evidence type="ECO:0008006" key="3">
    <source>
        <dbReference type="Google" id="ProtNLM"/>
    </source>
</evidence>
<dbReference type="AlphaFoldDB" id="A0A2S0L677"/>
<dbReference type="Proteomes" id="UP000237883">
    <property type="component" value="Chromosome"/>
</dbReference>
<protein>
    <recommendedName>
        <fullName evidence="3">NTP pyrophosphohydrolase MazG putative catalytic core domain-containing protein</fullName>
    </recommendedName>
</protein>
<sequence length="86" mass="9941">MIAEIWEHYGEKLQIKQTIEELSELITALTWGNKEDITEEIGDVEIMIAQLKGGLNINTAEVIQYKLKRQMRRIIEEADGRNPNES</sequence>
<accession>A0A2S0L677</accession>
<dbReference type="OrthoDB" id="9808939at2"/>
<proteinExistence type="predicted"/>
<keyword evidence="2" id="KW-1185">Reference proteome</keyword>
<dbReference type="GeneID" id="78392200"/>
<organism evidence="1 2">
    <name type="scientific">Mogibacterium diversum</name>
    <dbReference type="NCBI Taxonomy" id="114527"/>
    <lineage>
        <taxon>Bacteria</taxon>
        <taxon>Bacillati</taxon>
        <taxon>Bacillota</taxon>
        <taxon>Clostridia</taxon>
        <taxon>Peptostreptococcales</taxon>
        <taxon>Anaerovoracaceae</taxon>
        <taxon>Mogibacterium</taxon>
    </lineage>
</organism>
<dbReference type="EMBL" id="CP027228">
    <property type="protein sequence ID" value="AVM48795.1"/>
    <property type="molecule type" value="Genomic_DNA"/>
</dbReference>
<gene>
    <name evidence="1" type="ORF">C5Q96_07975</name>
</gene>
<name>A0A2S0L677_9FIRM</name>